<dbReference type="EMBL" id="KV784358">
    <property type="protein sequence ID" value="OEU16790.1"/>
    <property type="molecule type" value="Genomic_DNA"/>
</dbReference>
<dbReference type="SUPFAM" id="SSF55486">
    <property type="entry name" value="Metalloproteases ('zincins'), catalytic domain"/>
    <property type="match status" value="1"/>
</dbReference>
<feature type="compositionally biased region" description="Basic and acidic residues" evidence="1">
    <location>
        <begin position="141"/>
        <end position="154"/>
    </location>
</feature>
<feature type="compositionally biased region" description="Low complexity" evidence="1">
    <location>
        <begin position="204"/>
        <end position="230"/>
    </location>
</feature>
<proteinExistence type="predicted"/>
<dbReference type="KEGG" id="fcy:FRACYDRAFT_239383"/>
<feature type="compositionally biased region" description="Polar residues" evidence="1">
    <location>
        <begin position="164"/>
        <end position="174"/>
    </location>
</feature>
<evidence type="ECO:0008006" key="4">
    <source>
        <dbReference type="Google" id="ProtNLM"/>
    </source>
</evidence>
<keyword evidence="3" id="KW-1185">Reference proteome</keyword>
<sequence>MDIRHSNASRARSRSPTSKLKTMQPQQQQQQKTNKIPKNKNNNKQMPSSLHSPKGNSKNNNINTSNSPTSISTASTSTHLKRGRRPSNVSLSPQIRPGSRSRVGGSAEFQRRGSGDFQRRPPARSRSMDPASLASNSPVSRDGDVGGRSRDFQRRPPARVRSMDTVSLASNSPVSRDGDVGGRSREFQRRPPVRVRSMDPSSIQRGQQQQQQRRQRQQQQHSPNNQNQNRARSMSPSRMIRARSVSPSRIHRSPASPRRRMSIDRSSGGGDGRNRGRSIDRSGGGDGINRGRSIDRSVGGDGFNRGRSIDRSVGGDGFNRGRSIDRSVGGDSINRGRSIDRSVGGDGFNRRDGLVKMKEYPRQTLHPLQRQKFASSRRMIQSFRQGISKRGLSWCQLAQYVIASLVLTGASIGLIFASGNGSIVTDTIGGLKIKNSEIEDPYSNGNAPHWPADGNGLRVTIINALSDDWQTTFALAVTDWNFGDPNAVDIVEKIGIYTPNCEAPDGTIIVCNGDYGDSKWRGINEALLDIRGEIVSTTARMNTYYLSTMDSNAWQYTMCHELGHTLGLGHTDENYNNKDLRNCMDYTNNLKANKSPDTMNYETLLTLYGPISGRRHHRLLRKEAPPPPPHHHHHHHDSHDGTINVVSTNTSTGPPGRVSGLRLRSGSNNKNNKNILHRDEVDSSSDSNEDDNTAVVFSTIPDHIRKKKREVVKELLNKRRYDDDDNNNDNNSHKRDGWNLVHRKLHGEEYELYLGEGYKVRVQLLLV</sequence>
<name>A0A1E7FF49_9STRA</name>
<reference evidence="2 3" key="1">
    <citation type="submission" date="2016-09" db="EMBL/GenBank/DDBJ databases">
        <title>Extensive genetic diversity and differential bi-allelic expression allows diatom success in the polar Southern Ocean.</title>
        <authorList>
            <consortium name="DOE Joint Genome Institute"/>
            <person name="Mock T."/>
            <person name="Otillar R.P."/>
            <person name="Strauss J."/>
            <person name="Dupont C."/>
            <person name="Frickenhaus S."/>
            <person name="Maumus F."/>
            <person name="Mcmullan M."/>
            <person name="Sanges R."/>
            <person name="Schmutz J."/>
            <person name="Toseland A."/>
            <person name="Valas R."/>
            <person name="Veluchamy A."/>
            <person name="Ward B.J."/>
            <person name="Allen A."/>
            <person name="Barry K."/>
            <person name="Falciatore A."/>
            <person name="Ferrante M."/>
            <person name="Fortunato A.E."/>
            <person name="Gloeckner G."/>
            <person name="Gruber A."/>
            <person name="Hipkin R."/>
            <person name="Janech M."/>
            <person name="Kroth P."/>
            <person name="Leese F."/>
            <person name="Lindquist E."/>
            <person name="Lyon B.R."/>
            <person name="Martin J."/>
            <person name="Mayer C."/>
            <person name="Parker M."/>
            <person name="Quesneville H."/>
            <person name="Raymond J."/>
            <person name="Uhlig C."/>
            <person name="Valentin K.U."/>
            <person name="Worden A.Z."/>
            <person name="Armbrust E.V."/>
            <person name="Bowler C."/>
            <person name="Green B."/>
            <person name="Moulton V."/>
            <person name="Van Oosterhout C."/>
            <person name="Grigoriev I."/>
        </authorList>
    </citation>
    <scope>NUCLEOTIDE SEQUENCE [LARGE SCALE GENOMIC DNA]</scope>
    <source>
        <strain evidence="2 3">CCMP1102</strain>
    </source>
</reference>
<dbReference type="GO" id="GO:0008237">
    <property type="term" value="F:metallopeptidase activity"/>
    <property type="evidence" value="ECO:0007669"/>
    <property type="project" value="InterPro"/>
</dbReference>
<feature type="compositionally biased region" description="Basic residues" evidence="1">
    <location>
        <begin position="249"/>
        <end position="260"/>
    </location>
</feature>
<dbReference type="InParanoid" id="A0A1E7FF49"/>
<feature type="region of interest" description="Disordered" evidence="1">
    <location>
        <begin position="1"/>
        <end position="352"/>
    </location>
</feature>
<evidence type="ECO:0000313" key="2">
    <source>
        <dbReference type="EMBL" id="OEU16790.1"/>
    </source>
</evidence>
<feature type="compositionally biased region" description="Polar residues" evidence="1">
    <location>
        <begin position="644"/>
        <end position="653"/>
    </location>
</feature>
<feature type="compositionally biased region" description="Low complexity" evidence="1">
    <location>
        <begin position="1"/>
        <end position="10"/>
    </location>
</feature>
<evidence type="ECO:0000313" key="3">
    <source>
        <dbReference type="Proteomes" id="UP000095751"/>
    </source>
</evidence>
<feature type="region of interest" description="Disordered" evidence="1">
    <location>
        <begin position="620"/>
        <end position="694"/>
    </location>
</feature>
<protein>
    <recommendedName>
        <fullName evidence="4">Peptidase M10 metallopeptidase domain-containing protein</fullName>
    </recommendedName>
</protein>
<dbReference type="OrthoDB" id="54737at2759"/>
<feature type="compositionally biased region" description="Polar residues" evidence="1">
    <location>
        <begin position="665"/>
        <end position="674"/>
    </location>
</feature>
<dbReference type="AlphaFoldDB" id="A0A1E7FF49"/>
<dbReference type="InterPro" id="IPR024079">
    <property type="entry name" value="MetalloPept_cat_dom_sf"/>
</dbReference>
<gene>
    <name evidence="2" type="ORF">FRACYDRAFT_239383</name>
</gene>
<feature type="compositionally biased region" description="Low complexity" evidence="1">
    <location>
        <begin position="21"/>
        <end position="78"/>
    </location>
</feature>
<accession>A0A1E7FF49</accession>
<organism evidence="2 3">
    <name type="scientific">Fragilariopsis cylindrus CCMP1102</name>
    <dbReference type="NCBI Taxonomy" id="635003"/>
    <lineage>
        <taxon>Eukaryota</taxon>
        <taxon>Sar</taxon>
        <taxon>Stramenopiles</taxon>
        <taxon>Ochrophyta</taxon>
        <taxon>Bacillariophyta</taxon>
        <taxon>Bacillariophyceae</taxon>
        <taxon>Bacillariophycidae</taxon>
        <taxon>Bacillariales</taxon>
        <taxon>Bacillariaceae</taxon>
        <taxon>Fragilariopsis</taxon>
    </lineage>
</organism>
<dbReference type="Gene3D" id="3.40.390.10">
    <property type="entry name" value="Collagenase (Catalytic Domain)"/>
    <property type="match status" value="1"/>
</dbReference>
<dbReference type="Proteomes" id="UP000095751">
    <property type="component" value="Unassembled WGS sequence"/>
</dbReference>
<evidence type="ECO:0000256" key="1">
    <source>
        <dbReference type="SAM" id="MobiDB-lite"/>
    </source>
</evidence>
<feature type="compositionally biased region" description="Basic and acidic residues" evidence="1">
    <location>
        <begin position="176"/>
        <end position="189"/>
    </location>
</feature>
<feature type="compositionally biased region" description="Basic and acidic residues" evidence="1">
    <location>
        <begin position="109"/>
        <end position="119"/>
    </location>
</feature>